<dbReference type="GO" id="GO:0008757">
    <property type="term" value="F:S-adenosylmethionine-dependent methyltransferase activity"/>
    <property type="evidence" value="ECO:0007669"/>
    <property type="project" value="InterPro"/>
</dbReference>
<organism evidence="5 6">
    <name type="scientific">Emiliania huxleyi (strain CCMP1516)</name>
    <dbReference type="NCBI Taxonomy" id="280463"/>
    <lineage>
        <taxon>Eukaryota</taxon>
        <taxon>Haptista</taxon>
        <taxon>Haptophyta</taxon>
        <taxon>Prymnesiophyceae</taxon>
        <taxon>Isochrysidales</taxon>
        <taxon>Noelaerhabdaceae</taxon>
        <taxon>Emiliania</taxon>
    </lineage>
</organism>
<dbReference type="KEGG" id="ehx:EMIHUDRAFT_196361"/>
<name>A0A0D3J3Y8_EMIH1</name>
<dbReference type="InterPro" id="IPR029063">
    <property type="entry name" value="SAM-dependent_MTases_sf"/>
</dbReference>
<keyword evidence="6" id="KW-1185">Reference proteome</keyword>
<keyword evidence="4" id="KW-0949">S-adenosyl-L-methionine</keyword>
<dbReference type="PANTHER" id="PTHR32183">
    <property type="match status" value="1"/>
</dbReference>
<keyword evidence="1" id="KW-0597">Phosphoprotein</keyword>
<dbReference type="PaxDb" id="2903-EOD18223"/>
<dbReference type="InterPro" id="IPR008854">
    <property type="entry name" value="TPMT"/>
</dbReference>
<reference evidence="5" key="2">
    <citation type="submission" date="2024-10" db="UniProtKB">
        <authorList>
            <consortium name="EnsemblProtists"/>
        </authorList>
    </citation>
    <scope>IDENTIFICATION</scope>
</reference>
<proteinExistence type="predicted"/>
<dbReference type="Pfam" id="PF05724">
    <property type="entry name" value="TPMT"/>
    <property type="match status" value="2"/>
</dbReference>
<evidence type="ECO:0000256" key="3">
    <source>
        <dbReference type="ARBA" id="ARBA00022679"/>
    </source>
</evidence>
<protein>
    <recommendedName>
        <fullName evidence="7">Thiopurine S-methyltransferase</fullName>
    </recommendedName>
</protein>
<dbReference type="PANTHER" id="PTHR32183:SF6">
    <property type="entry name" value="CYSTEINE SULFINATE DESULFINASE_CYSTEINE DESULFURASE AND RELATED ENZYMES"/>
    <property type="match status" value="1"/>
</dbReference>
<dbReference type="PROSITE" id="PS51585">
    <property type="entry name" value="SAM_MT_TPMT"/>
    <property type="match status" value="1"/>
</dbReference>
<dbReference type="HOGENOM" id="CLU_797943_0_0_1"/>
<evidence type="ECO:0000256" key="2">
    <source>
        <dbReference type="ARBA" id="ARBA00022603"/>
    </source>
</evidence>
<evidence type="ECO:0000313" key="5">
    <source>
        <dbReference type="EnsemblProtists" id="EOD18223"/>
    </source>
</evidence>
<dbReference type="AlphaFoldDB" id="A0A0D3J3Y8"/>
<dbReference type="RefSeq" id="XP_005770652.1">
    <property type="nucleotide sequence ID" value="XM_005770595.1"/>
</dbReference>
<dbReference type="GO" id="GO:0032259">
    <property type="term" value="P:methylation"/>
    <property type="evidence" value="ECO:0007669"/>
    <property type="project" value="UniProtKB-KW"/>
</dbReference>
<evidence type="ECO:0008006" key="7">
    <source>
        <dbReference type="Google" id="ProtNLM"/>
    </source>
</evidence>
<reference evidence="6" key="1">
    <citation type="journal article" date="2013" name="Nature">
        <title>Pan genome of the phytoplankton Emiliania underpins its global distribution.</title>
        <authorList>
            <person name="Read B.A."/>
            <person name="Kegel J."/>
            <person name="Klute M.J."/>
            <person name="Kuo A."/>
            <person name="Lefebvre S.C."/>
            <person name="Maumus F."/>
            <person name="Mayer C."/>
            <person name="Miller J."/>
            <person name="Monier A."/>
            <person name="Salamov A."/>
            <person name="Young J."/>
            <person name="Aguilar M."/>
            <person name="Claverie J.M."/>
            <person name="Frickenhaus S."/>
            <person name="Gonzalez K."/>
            <person name="Herman E.K."/>
            <person name="Lin Y.C."/>
            <person name="Napier J."/>
            <person name="Ogata H."/>
            <person name="Sarno A.F."/>
            <person name="Shmutz J."/>
            <person name="Schroeder D."/>
            <person name="de Vargas C."/>
            <person name="Verret F."/>
            <person name="von Dassow P."/>
            <person name="Valentin K."/>
            <person name="Van de Peer Y."/>
            <person name="Wheeler G."/>
            <person name="Dacks J.B."/>
            <person name="Delwiche C.F."/>
            <person name="Dyhrman S.T."/>
            <person name="Glockner G."/>
            <person name="John U."/>
            <person name="Richards T."/>
            <person name="Worden A.Z."/>
            <person name="Zhang X."/>
            <person name="Grigoriev I.V."/>
            <person name="Allen A.E."/>
            <person name="Bidle K."/>
            <person name="Borodovsky M."/>
            <person name="Bowler C."/>
            <person name="Brownlee C."/>
            <person name="Cock J.M."/>
            <person name="Elias M."/>
            <person name="Gladyshev V.N."/>
            <person name="Groth M."/>
            <person name="Guda C."/>
            <person name="Hadaegh A."/>
            <person name="Iglesias-Rodriguez M.D."/>
            <person name="Jenkins J."/>
            <person name="Jones B.M."/>
            <person name="Lawson T."/>
            <person name="Leese F."/>
            <person name="Lindquist E."/>
            <person name="Lobanov A."/>
            <person name="Lomsadze A."/>
            <person name="Malik S.B."/>
            <person name="Marsh M.E."/>
            <person name="Mackinder L."/>
            <person name="Mock T."/>
            <person name="Mueller-Roeber B."/>
            <person name="Pagarete A."/>
            <person name="Parker M."/>
            <person name="Probert I."/>
            <person name="Quesneville H."/>
            <person name="Raines C."/>
            <person name="Rensing S.A."/>
            <person name="Riano-Pachon D.M."/>
            <person name="Richier S."/>
            <person name="Rokitta S."/>
            <person name="Shiraiwa Y."/>
            <person name="Soanes D.M."/>
            <person name="van der Giezen M."/>
            <person name="Wahlund T.M."/>
            <person name="Williams B."/>
            <person name="Wilson W."/>
            <person name="Wolfe G."/>
            <person name="Wurch L.L."/>
        </authorList>
    </citation>
    <scope>NUCLEOTIDE SEQUENCE</scope>
</reference>
<dbReference type="CDD" id="cd02440">
    <property type="entry name" value="AdoMet_MTases"/>
    <property type="match status" value="1"/>
</dbReference>
<evidence type="ECO:0000256" key="4">
    <source>
        <dbReference type="ARBA" id="ARBA00022691"/>
    </source>
</evidence>
<evidence type="ECO:0000256" key="1">
    <source>
        <dbReference type="ARBA" id="ARBA00022553"/>
    </source>
</evidence>
<dbReference type="SUPFAM" id="SSF53335">
    <property type="entry name" value="S-adenosyl-L-methionine-dependent methyltransferases"/>
    <property type="match status" value="2"/>
</dbReference>
<dbReference type="Proteomes" id="UP000013827">
    <property type="component" value="Unassembled WGS sequence"/>
</dbReference>
<evidence type="ECO:0000313" key="6">
    <source>
        <dbReference type="Proteomes" id="UP000013827"/>
    </source>
</evidence>
<keyword evidence="2" id="KW-0489">Methyltransferase</keyword>
<dbReference type="Gene3D" id="3.40.50.150">
    <property type="entry name" value="Vaccinia Virus protein VP39"/>
    <property type="match status" value="2"/>
</dbReference>
<dbReference type="GeneID" id="19046224"/>
<sequence length="348" mass="36473">MSHAGASPHWEKLWAQDGGLPKGTRFDVAGVARPLAAELSRRSKPGPGARALVPGCGRAYDALALARHGYASVVAVDLSPAACEAAREELQASGGSAGGGGAWRVRYVGVMLDPTSVDALAAAVPPRHPNVTGQQHLTLCFEPAAAELAAALPLLGTLCTLRVEAEASDSRGQAVTVALATPELADSLGAITAGGSGRRDSPHITLSTADGVEACYSNELVRREGVPLPRATAPLLVTGKYDLIWDCTFLCALEPAARGRWAEQMRALLAPGGELLTAVFPIGERDGGPPFAMSVPRVRSLLEPVGFEAAVVRDNLPHEEQHRRPSDELSSVRTRGTALVSWRLRSTK</sequence>
<keyword evidence="3" id="KW-0808">Transferase</keyword>
<dbReference type="EnsemblProtists" id="EOD18223">
    <property type="protein sequence ID" value="EOD18223"/>
    <property type="gene ID" value="EMIHUDRAFT_196361"/>
</dbReference>
<accession>A0A0D3J3Y8</accession>